<dbReference type="InParanoid" id="E9E5B5"/>
<name>E9E5B5_METAQ</name>
<keyword evidence="3" id="KW-1185">Reference proteome</keyword>
<dbReference type="CDD" id="cd00027">
    <property type="entry name" value="BRCT"/>
    <property type="match status" value="1"/>
</dbReference>
<evidence type="ECO:0000313" key="3">
    <source>
        <dbReference type="Proteomes" id="UP000002499"/>
    </source>
</evidence>
<dbReference type="Gene3D" id="3.40.50.10190">
    <property type="entry name" value="BRCT domain"/>
    <property type="match status" value="1"/>
</dbReference>
<dbReference type="eggNOG" id="ENOG502QQZ5">
    <property type="taxonomic scope" value="Eukaryota"/>
</dbReference>
<protein>
    <submittedName>
        <fullName evidence="2">Anthranilate synthase component II</fullName>
    </submittedName>
</protein>
<dbReference type="OrthoDB" id="342264at2759"/>
<feature type="region of interest" description="Disordered" evidence="1">
    <location>
        <begin position="288"/>
        <end position="346"/>
    </location>
</feature>
<dbReference type="STRING" id="655827.E9E5B5"/>
<dbReference type="Proteomes" id="UP000002499">
    <property type="component" value="Unassembled WGS sequence"/>
</dbReference>
<dbReference type="InterPro" id="IPR036420">
    <property type="entry name" value="BRCT_dom_sf"/>
</dbReference>
<proteinExistence type="predicted"/>
<evidence type="ECO:0000256" key="1">
    <source>
        <dbReference type="SAM" id="MobiDB-lite"/>
    </source>
</evidence>
<dbReference type="SUPFAM" id="SSF52113">
    <property type="entry name" value="BRCT domain"/>
    <property type="match status" value="1"/>
</dbReference>
<organism evidence="3">
    <name type="scientific">Metarhizium acridum (strain CQMa 102)</name>
    <dbReference type="NCBI Taxonomy" id="655827"/>
    <lineage>
        <taxon>Eukaryota</taxon>
        <taxon>Fungi</taxon>
        <taxon>Dikarya</taxon>
        <taxon>Ascomycota</taxon>
        <taxon>Pezizomycotina</taxon>
        <taxon>Sordariomycetes</taxon>
        <taxon>Hypocreomycetidae</taxon>
        <taxon>Hypocreales</taxon>
        <taxon>Clavicipitaceae</taxon>
        <taxon>Metarhizium</taxon>
    </lineage>
</organism>
<gene>
    <name evidence="2" type="ORF">MAC_04991</name>
</gene>
<dbReference type="AlphaFoldDB" id="E9E5B5"/>
<dbReference type="HOGENOM" id="CLU_048607_2_1_1"/>
<dbReference type="EMBL" id="GL698505">
    <property type="protein sequence ID" value="EFY88897.1"/>
    <property type="molecule type" value="Genomic_DNA"/>
</dbReference>
<feature type="compositionally biased region" description="Basic and acidic residues" evidence="1">
    <location>
        <begin position="323"/>
        <end position="346"/>
    </location>
</feature>
<evidence type="ECO:0000313" key="2">
    <source>
        <dbReference type="EMBL" id="EFY88897.1"/>
    </source>
</evidence>
<reference evidence="2 3" key="1">
    <citation type="journal article" date="2011" name="PLoS Genet.">
        <title>Genome sequencing and comparative transcriptomics of the model entomopathogenic fungi Metarhizium anisopliae and M. acridum.</title>
        <authorList>
            <person name="Gao Q."/>
            <person name="Jin K."/>
            <person name="Ying S.H."/>
            <person name="Zhang Y."/>
            <person name="Xiao G."/>
            <person name="Shang Y."/>
            <person name="Duan Z."/>
            <person name="Hu X."/>
            <person name="Xie X.Q."/>
            <person name="Zhou G."/>
            <person name="Peng G."/>
            <person name="Luo Z."/>
            <person name="Huang W."/>
            <person name="Wang B."/>
            <person name="Fang W."/>
            <person name="Wang S."/>
            <person name="Zhong Y."/>
            <person name="Ma L.J."/>
            <person name="St Leger R.J."/>
            <person name="Zhao G.P."/>
            <person name="Pei Y."/>
            <person name="Feng M.G."/>
            <person name="Xia Y."/>
            <person name="Wang C."/>
        </authorList>
    </citation>
    <scope>NUCLEOTIDE SEQUENCE [LARGE SCALE GENOMIC DNA]</scope>
    <source>
        <strain evidence="2 3">CQMa 102</strain>
    </source>
</reference>
<accession>E9E5B5</accession>
<dbReference type="OMA" id="KPHLYLF"/>
<sequence>MPRDSFSSPQPIFRGRIIAAAGPLPDNNKVENFKNWTKLRKGEFRTTFDESVTHLLCSEEQFNAHNPIGFMTPTQPPAFLSHKLKCHIVRYEWFLLSMGGREARQPEEDYDLRAKYNKKKEKERRTVRLEKGKRLAKRFIDPNLYQIFDDDLLFPYRIELTRLTAHDSEADPEKEQLETYTLYLYKSKAKPHLYWFAAKYSKCKGDAQPHYYRETDFPTLQNTQMDAFRAFFKLKTGIPWPERIIRQATMPAEYFQYTAPTGGKSTGRDKLWSRYFCFELNRALRGPPLDKIATSEGQEQGVSGTGDDQDGRSSQSGDSEGLFGRDMDIESNDEVRDPRHNRDKAI</sequence>
<feature type="compositionally biased region" description="Low complexity" evidence="1">
    <location>
        <begin position="312"/>
        <end position="321"/>
    </location>
</feature>